<dbReference type="GO" id="GO:0005509">
    <property type="term" value="F:calcium ion binding"/>
    <property type="evidence" value="ECO:0007669"/>
    <property type="project" value="InterPro"/>
</dbReference>
<feature type="compositionally biased region" description="Polar residues" evidence="2">
    <location>
        <begin position="34"/>
        <end position="44"/>
    </location>
</feature>
<proteinExistence type="predicted"/>
<keyword evidence="3" id="KW-1133">Transmembrane helix</keyword>
<keyword evidence="6" id="KW-1185">Reference proteome</keyword>
<comment type="caution">
    <text evidence="5">The sequence shown here is derived from an EMBL/GenBank/DDBJ whole genome shotgun (WGS) entry which is preliminary data.</text>
</comment>
<dbReference type="InterPro" id="IPR011992">
    <property type="entry name" value="EF-hand-dom_pair"/>
</dbReference>
<feature type="compositionally biased region" description="Polar residues" evidence="2">
    <location>
        <begin position="96"/>
        <end position="111"/>
    </location>
</feature>
<evidence type="ECO:0000256" key="2">
    <source>
        <dbReference type="SAM" id="MobiDB-lite"/>
    </source>
</evidence>
<dbReference type="Gene3D" id="1.10.238.10">
    <property type="entry name" value="EF-hand"/>
    <property type="match status" value="1"/>
</dbReference>
<accession>A0A9N8ETM4</accession>
<keyword evidence="3" id="KW-0472">Membrane</keyword>
<dbReference type="Pfam" id="PF06912">
    <property type="entry name" value="DUF1275"/>
    <property type="match status" value="1"/>
</dbReference>
<organism evidence="5 6">
    <name type="scientific">Seminavis robusta</name>
    <dbReference type="NCBI Taxonomy" id="568900"/>
    <lineage>
        <taxon>Eukaryota</taxon>
        <taxon>Sar</taxon>
        <taxon>Stramenopiles</taxon>
        <taxon>Ochrophyta</taxon>
        <taxon>Bacillariophyta</taxon>
        <taxon>Bacillariophyceae</taxon>
        <taxon>Bacillariophycidae</taxon>
        <taxon>Naviculales</taxon>
        <taxon>Naviculaceae</taxon>
        <taxon>Seminavis</taxon>
    </lineage>
</organism>
<keyword evidence="1" id="KW-0106">Calcium</keyword>
<dbReference type="InterPro" id="IPR018247">
    <property type="entry name" value="EF_Hand_1_Ca_BS"/>
</dbReference>
<dbReference type="Proteomes" id="UP001153069">
    <property type="component" value="Unassembled WGS sequence"/>
</dbReference>
<feature type="compositionally biased region" description="Low complexity" evidence="2">
    <location>
        <begin position="49"/>
        <end position="59"/>
    </location>
</feature>
<dbReference type="OrthoDB" id="43894at2759"/>
<evidence type="ECO:0000256" key="1">
    <source>
        <dbReference type="ARBA" id="ARBA00022837"/>
    </source>
</evidence>
<evidence type="ECO:0000256" key="3">
    <source>
        <dbReference type="SAM" id="Phobius"/>
    </source>
</evidence>
<dbReference type="SUPFAM" id="SSF47473">
    <property type="entry name" value="EF-hand"/>
    <property type="match status" value="1"/>
</dbReference>
<sequence>MDQKEEDDPIMPMVPDLDPMKTDSATAVGEADAGSNSSPNSTSRFLPRSSSSSSASAGSVYHDTTADLGASTASVYHDAKHPNPPNLESQFLHQLSNKHGGADSNSNSYINGEQPVDKAPLQLSQPPASPDISELENDSSRKEQRPLGILKNKKCNTQVRSEEFVSHERRQCNIPLTKAKSTGRVAFDASASEGSEAGALRRRLRNSSNTSIMRSSHQLMSDFSELVIEKVDPEPETEEGNRQESAFVIAVGILMSFNMGFVNGACFSGFVTGTKHPVAGYTTPYTEAALQLAQGGYEQMAFQLGMIFCFIGGSYVSGVITPNATPYRIEPSYGPSFLMAALCLGTSSILAATEHSPDLVFYLAGVACGIQNGIASTYSAKLIRATGLTGSSTDIGLYLGQLTRGNKENAPKLIILILLSFAFWLGGLISFWVTRHFTSLTLLFSTGLFLLIGSSLVIFLSKKLGISIRAALLGTWQWQQAVEKLQDAFGDGLEGSVGGMTDAELEEIFDRIDVDNSGTIDAEELYILLRSTGVKVTRRESDMMLHYADKDGNGTLDKDEWKQAIHGAFSKKRTSNGLGTISKMATFKKSRRNLMDGMSET</sequence>
<dbReference type="PANTHER" id="PTHR37314">
    <property type="entry name" value="SLR0142 PROTEIN"/>
    <property type="match status" value="1"/>
</dbReference>
<evidence type="ECO:0000313" key="6">
    <source>
        <dbReference type="Proteomes" id="UP001153069"/>
    </source>
</evidence>
<feature type="transmembrane region" description="Helical" evidence="3">
    <location>
        <begin position="300"/>
        <end position="321"/>
    </location>
</feature>
<dbReference type="Pfam" id="PF13499">
    <property type="entry name" value="EF-hand_7"/>
    <property type="match status" value="1"/>
</dbReference>
<keyword evidence="3" id="KW-0812">Transmembrane</keyword>
<dbReference type="PROSITE" id="PS00018">
    <property type="entry name" value="EF_HAND_1"/>
    <property type="match status" value="2"/>
</dbReference>
<dbReference type="CDD" id="cd00051">
    <property type="entry name" value="EFh"/>
    <property type="match status" value="1"/>
</dbReference>
<dbReference type="PROSITE" id="PS50222">
    <property type="entry name" value="EF_HAND_2"/>
    <property type="match status" value="2"/>
</dbReference>
<feature type="domain" description="EF-hand" evidence="4">
    <location>
        <begin position="536"/>
        <end position="571"/>
    </location>
</feature>
<evidence type="ECO:0000259" key="4">
    <source>
        <dbReference type="PROSITE" id="PS50222"/>
    </source>
</evidence>
<protein>
    <submittedName>
        <fullName evidence="5">MembrAne</fullName>
    </submittedName>
</protein>
<gene>
    <name evidence="5" type="ORF">SEMRO_1660_G289260.1</name>
</gene>
<feature type="domain" description="EF-hand" evidence="4">
    <location>
        <begin position="500"/>
        <end position="535"/>
    </location>
</feature>
<feature type="transmembrane region" description="Helical" evidence="3">
    <location>
        <begin position="439"/>
        <end position="460"/>
    </location>
</feature>
<name>A0A9N8ETM4_9STRA</name>
<evidence type="ECO:0000313" key="5">
    <source>
        <dbReference type="EMBL" id="CAB9525316.1"/>
    </source>
</evidence>
<feature type="transmembrane region" description="Helical" evidence="3">
    <location>
        <begin position="246"/>
        <end position="271"/>
    </location>
</feature>
<feature type="region of interest" description="Disordered" evidence="2">
    <location>
        <begin position="96"/>
        <end position="153"/>
    </location>
</feature>
<dbReference type="EMBL" id="CAICTM010001658">
    <property type="protein sequence ID" value="CAB9525316.1"/>
    <property type="molecule type" value="Genomic_DNA"/>
</dbReference>
<dbReference type="InterPro" id="IPR002048">
    <property type="entry name" value="EF_hand_dom"/>
</dbReference>
<feature type="transmembrane region" description="Helical" evidence="3">
    <location>
        <begin position="413"/>
        <end position="433"/>
    </location>
</feature>
<reference evidence="5" key="1">
    <citation type="submission" date="2020-06" db="EMBL/GenBank/DDBJ databases">
        <authorList>
            <consortium name="Plant Systems Biology data submission"/>
        </authorList>
    </citation>
    <scope>NUCLEOTIDE SEQUENCE</scope>
    <source>
        <strain evidence="5">D6</strain>
    </source>
</reference>
<dbReference type="PANTHER" id="PTHR37314:SF4">
    <property type="entry name" value="UPF0700 TRANSMEMBRANE PROTEIN YOAK"/>
    <property type="match status" value="1"/>
</dbReference>
<dbReference type="SMART" id="SM00054">
    <property type="entry name" value="EFh"/>
    <property type="match status" value="2"/>
</dbReference>
<dbReference type="InterPro" id="IPR010699">
    <property type="entry name" value="DUF1275"/>
</dbReference>
<feature type="region of interest" description="Disordered" evidence="2">
    <location>
        <begin position="1"/>
        <end position="60"/>
    </location>
</feature>
<dbReference type="AlphaFoldDB" id="A0A9N8ETM4"/>